<dbReference type="AlphaFoldDB" id="A0A8R1TZ32"/>
<evidence type="ECO:0000313" key="2">
    <source>
        <dbReference type="EnsemblMetazoa" id="OVOC7484.1"/>
    </source>
</evidence>
<keyword evidence="3" id="KW-1185">Reference proteome</keyword>
<accession>A0A8R1TZ32</accession>
<reference evidence="2" key="2">
    <citation type="submission" date="2022-06" db="UniProtKB">
        <authorList>
            <consortium name="EnsemblMetazoa"/>
        </authorList>
    </citation>
    <scope>IDENTIFICATION</scope>
</reference>
<feature type="region of interest" description="Disordered" evidence="1">
    <location>
        <begin position="65"/>
        <end position="86"/>
    </location>
</feature>
<reference evidence="3" key="1">
    <citation type="submission" date="2013-10" db="EMBL/GenBank/DDBJ databases">
        <title>Genome sequencing of Onchocerca volvulus.</title>
        <authorList>
            <person name="Cotton J."/>
            <person name="Tsai J."/>
            <person name="Stanley E."/>
            <person name="Tracey A."/>
            <person name="Holroyd N."/>
            <person name="Lustigman S."/>
            <person name="Berriman M."/>
        </authorList>
    </citation>
    <scope>NUCLEOTIDE SEQUENCE</scope>
</reference>
<evidence type="ECO:0000256" key="1">
    <source>
        <dbReference type="SAM" id="MobiDB-lite"/>
    </source>
</evidence>
<dbReference type="EnsemblMetazoa" id="OVOC7484.1">
    <property type="protein sequence ID" value="OVOC7484.1"/>
    <property type="gene ID" value="WBGene00244293"/>
</dbReference>
<name>A0A8R1TZ32_ONCVO</name>
<dbReference type="EMBL" id="CMVM020000210">
    <property type="status" value="NOT_ANNOTATED_CDS"/>
    <property type="molecule type" value="Genomic_DNA"/>
</dbReference>
<protein>
    <submittedName>
        <fullName evidence="2">Uncharacterized protein</fullName>
    </submittedName>
</protein>
<proteinExistence type="predicted"/>
<feature type="compositionally biased region" description="Low complexity" evidence="1">
    <location>
        <begin position="74"/>
        <end position="84"/>
    </location>
</feature>
<organism evidence="2 3">
    <name type="scientific">Onchocerca volvulus</name>
    <dbReference type="NCBI Taxonomy" id="6282"/>
    <lineage>
        <taxon>Eukaryota</taxon>
        <taxon>Metazoa</taxon>
        <taxon>Ecdysozoa</taxon>
        <taxon>Nematoda</taxon>
        <taxon>Chromadorea</taxon>
        <taxon>Rhabditida</taxon>
        <taxon>Spirurina</taxon>
        <taxon>Spiruromorpha</taxon>
        <taxon>Filarioidea</taxon>
        <taxon>Onchocercidae</taxon>
        <taxon>Onchocerca</taxon>
    </lineage>
</organism>
<evidence type="ECO:0000313" key="3">
    <source>
        <dbReference type="Proteomes" id="UP000024404"/>
    </source>
</evidence>
<dbReference type="Proteomes" id="UP000024404">
    <property type="component" value="Unassembled WGS sequence"/>
</dbReference>
<sequence>MMMIDHFRSDRRQQISALIKIRNKDIEGGEIKFGCAADYGSLYKSFWLVMKKQIIIIATTIRAKNSNNKKRSNNNKNKSNNNKNDFNLKDENIFIINYNDNDCKS</sequence>